<reference evidence="5" key="1">
    <citation type="submission" date="2023-06" db="EMBL/GenBank/DDBJ databases">
        <title>Draft genome of Marssonina rosae.</title>
        <authorList>
            <person name="Cheng Q."/>
        </authorList>
    </citation>
    <scope>NUCLEOTIDE SEQUENCE</scope>
    <source>
        <strain evidence="5">R4</strain>
    </source>
</reference>
<evidence type="ECO:0000259" key="4">
    <source>
        <dbReference type="PROSITE" id="PS50048"/>
    </source>
</evidence>
<keyword evidence="6" id="KW-1185">Reference proteome</keyword>
<keyword evidence="1" id="KW-0479">Metal-binding</keyword>
<feature type="domain" description="Zn(2)-C6 fungal-type" evidence="4">
    <location>
        <begin position="118"/>
        <end position="149"/>
    </location>
</feature>
<dbReference type="SMART" id="SM00906">
    <property type="entry name" value="Fungal_trans"/>
    <property type="match status" value="1"/>
</dbReference>
<evidence type="ECO:0000256" key="3">
    <source>
        <dbReference type="SAM" id="MobiDB-lite"/>
    </source>
</evidence>
<dbReference type="InterPro" id="IPR004507">
    <property type="entry name" value="UbiX-like"/>
</dbReference>
<dbReference type="InterPro" id="IPR001138">
    <property type="entry name" value="Zn2Cys6_DnaBD"/>
</dbReference>
<keyword evidence="2" id="KW-0539">Nucleus</keyword>
<dbReference type="CDD" id="cd00067">
    <property type="entry name" value="GAL4"/>
    <property type="match status" value="1"/>
</dbReference>
<evidence type="ECO:0000256" key="1">
    <source>
        <dbReference type="ARBA" id="ARBA00022723"/>
    </source>
</evidence>
<dbReference type="SMART" id="SM00066">
    <property type="entry name" value="GAL4"/>
    <property type="match status" value="1"/>
</dbReference>
<dbReference type="PANTHER" id="PTHR43374">
    <property type="entry name" value="FLAVIN PRENYLTRANSFERASE"/>
    <property type="match status" value="1"/>
</dbReference>
<proteinExistence type="predicted"/>
<comment type="caution">
    <text evidence="5">The sequence shown here is derived from an EMBL/GenBank/DDBJ whole genome shotgun (WGS) entry which is preliminary data.</text>
</comment>
<dbReference type="AlphaFoldDB" id="A0AAD9SWQ6"/>
<dbReference type="Pfam" id="PF04082">
    <property type="entry name" value="Fungal_trans"/>
    <property type="match status" value="1"/>
</dbReference>
<dbReference type="GO" id="GO:0000981">
    <property type="term" value="F:DNA-binding transcription factor activity, RNA polymerase II-specific"/>
    <property type="evidence" value="ECO:0007669"/>
    <property type="project" value="InterPro"/>
</dbReference>
<feature type="region of interest" description="Disordered" evidence="3">
    <location>
        <begin position="149"/>
        <end position="196"/>
    </location>
</feature>
<dbReference type="FunFam" id="4.10.240.10:FF:000001">
    <property type="entry name" value="Fungal specific transcription factor, putative"/>
    <property type="match status" value="1"/>
</dbReference>
<dbReference type="EMBL" id="JAUBYV010000006">
    <property type="protein sequence ID" value="KAK2625973.1"/>
    <property type="molecule type" value="Genomic_DNA"/>
</dbReference>
<dbReference type="Proteomes" id="UP001285354">
    <property type="component" value="Unassembled WGS sequence"/>
</dbReference>
<organism evidence="5 6">
    <name type="scientific">Diplocarpon rosae</name>
    <dbReference type="NCBI Taxonomy" id="946125"/>
    <lineage>
        <taxon>Eukaryota</taxon>
        <taxon>Fungi</taxon>
        <taxon>Dikarya</taxon>
        <taxon>Ascomycota</taxon>
        <taxon>Pezizomycotina</taxon>
        <taxon>Leotiomycetes</taxon>
        <taxon>Helotiales</taxon>
        <taxon>Drepanopezizaceae</taxon>
        <taxon>Diplocarpon</taxon>
    </lineage>
</organism>
<dbReference type="GO" id="GO:0008270">
    <property type="term" value="F:zinc ion binding"/>
    <property type="evidence" value="ECO:0007669"/>
    <property type="project" value="InterPro"/>
</dbReference>
<dbReference type="PANTHER" id="PTHR43374:SF1">
    <property type="entry name" value="FLAVIN PRENYLTRANSFERASE PAD1, MITOCHONDRIAL"/>
    <property type="match status" value="1"/>
</dbReference>
<dbReference type="CDD" id="cd12148">
    <property type="entry name" value="fungal_TF_MHR"/>
    <property type="match status" value="1"/>
</dbReference>
<accession>A0AAD9SWQ6</accession>
<dbReference type="PROSITE" id="PS50048">
    <property type="entry name" value="ZN2_CY6_FUNGAL_2"/>
    <property type="match status" value="1"/>
</dbReference>
<evidence type="ECO:0000256" key="2">
    <source>
        <dbReference type="ARBA" id="ARBA00023242"/>
    </source>
</evidence>
<feature type="compositionally biased region" description="Polar residues" evidence="3">
    <location>
        <begin position="149"/>
        <end position="159"/>
    </location>
</feature>
<sequence length="780" mass="86802">MPIIQLVHIRRSSSPQHRNCSDDDDDDNDDLLPPFTAACSSRSASKSFECPCLGIYTSSSCTHTHTHTRTRTLTRNRTWIRAHTRSGPTADNTMSNDLTPDEASRIIHSHRKVRYGTACWPCRQRKVKCDNKQPCENCVKRDHANLCSYNPKQNASKGSPASVAGVKRARSPSSDESKKDEDRWPRTTDEGEPNESRYLGQNSIAAFLSEDAQIGEPSVDGEQDVIRKDIMPILGLQVSSASYPFMSRDHMDKIRQDIAASLPSDRDVLKMFNIFKQIVQPFWGLLIDVEDFESKLCIYLEDRSASSKHPVKDSSTGVSSAWLGMLFAVLAVATNYTELPYHKRAATSQAFVHSSFHCLRLSNYLIRPSLESLQALVILGFVLSNDMKAEASWALLGLTCRLAQALGLHRGPHEGARAPLPAATDLPRRKLWWTILWQDSLLSLSFDRSPVAIMTRCQSPLSPTALIEGFSYTEAMYTLCYNILQFVKNDSASSPTYDQIIADSIKVENIRQQVVPRLRSTDQCKTLQDRLQHYAVVLHTSFVVSVFCRPALRRGPSPGMDTRQKALLAGKCKANLAETVRMYLKMHSLSVIPTRSWAFTYHGLSSAVLLGILGETKTDPEVRSLQGDLISALSVSAAKEQMSPEKSDRDIELSGPLSRALVALQNIYDHGWVHQGQVDGLVTRPRTPNPGMGVGDDLDGFDQQNAAIAMASMQNGQNGMVPPIDYNQAFSVAISDAPAAEQTVHMSPMDLFDSIFWEYPSARYDPMGGFDYSQQLYPQF</sequence>
<dbReference type="PROSITE" id="PS00463">
    <property type="entry name" value="ZN2_CY6_FUNGAL_1"/>
    <property type="match status" value="1"/>
</dbReference>
<dbReference type="Pfam" id="PF00172">
    <property type="entry name" value="Zn_clus"/>
    <property type="match status" value="1"/>
</dbReference>
<evidence type="ECO:0000313" key="5">
    <source>
        <dbReference type="EMBL" id="KAK2625973.1"/>
    </source>
</evidence>
<protein>
    <recommendedName>
        <fullName evidence="4">Zn(2)-C6 fungal-type domain-containing protein</fullName>
    </recommendedName>
</protein>
<gene>
    <name evidence="5" type="ORF">QTJ16_004235</name>
</gene>
<dbReference type="InterPro" id="IPR036864">
    <property type="entry name" value="Zn2-C6_fun-type_DNA-bd_sf"/>
</dbReference>
<evidence type="ECO:0000313" key="6">
    <source>
        <dbReference type="Proteomes" id="UP001285354"/>
    </source>
</evidence>
<feature type="compositionally biased region" description="Basic and acidic residues" evidence="3">
    <location>
        <begin position="173"/>
        <end position="189"/>
    </location>
</feature>
<dbReference type="InterPro" id="IPR007219">
    <property type="entry name" value="XnlR_reg_dom"/>
</dbReference>
<dbReference type="GO" id="GO:0016831">
    <property type="term" value="F:carboxy-lyase activity"/>
    <property type="evidence" value="ECO:0007669"/>
    <property type="project" value="TreeGrafter"/>
</dbReference>
<name>A0AAD9SWQ6_9HELO</name>
<dbReference type="Gene3D" id="4.10.240.10">
    <property type="entry name" value="Zn(2)-C6 fungal-type DNA-binding domain"/>
    <property type="match status" value="1"/>
</dbReference>
<dbReference type="GO" id="GO:0003677">
    <property type="term" value="F:DNA binding"/>
    <property type="evidence" value="ECO:0007669"/>
    <property type="project" value="InterPro"/>
</dbReference>
<dbReference type="SUPFAM" id="SSF57701">
    <property type="entry name" value="Zn2/Cys6 DNA-binding domain"/>
    <property type="match status" value="1"/>
</dbReference>
<dbReference type="GO" id="GO:0006351">
    <property type="term" value="P:DNA-templated transcription"/>
    <property type="evidence" value="ECO:0007669"/>
    <property type="project" value="InterPro"/>
</dbReference>